<evidence type="ECO:0000256" key="9">
    <source>
        <dbReference type="SAM" id="Phobius"/>
    </source>
</evidence>
<evidence type="ECO:0000256" key="7">
    <source>
        <dbReference type="PROSITE-ProRule" id="PRU00042"/>
    </source>
</evidence>
<dbReference type="PANTHER" id="PTHR24394:SF29">
    <property type="entry name" value="MYONEURIN"/>
    <property type="match status" value="1"/>
</dbReference>
<gene>
    <name evidence="11" type="primary">Necator_chrV.g20155</name>
    <name evidence="11" type="ORF">RB195_015363</name>
</gene>
<comment type="caution">
    <text evidence="11">The sequence shown here is derived from an EMBL/GenBank/DDBJ whole genome shotgun (WGS) entry which is preliminary data.</text>
</comment>
<proteinExistence type="predicted"/>
<keyword evidence="9" id="KW-0812">Transmembrane</keyword>
<evidence type="ECO:0000256" key="1">
    <source>
        <dbReference type="ARBA" id="ARBA00004123"/>
    </source>
</evidence>
<evidence type="ECO:0000256" key="2">
    <source>
        <dbReference type="ARBA" id="ARBA00022723"/>
    </source>
</evidence>
<feature type="domain" description="C2H2-type" evidence="10">
    <location>
        <begin position="164"/>
        <end position="187"/>
    </location>
</feature>
<dbReference type="Gene3D" id="3.30.160.60">
    <property type="entry name" value="Classic Zinc Finger"/>
    <property type="match status" value="2"/>
</dbReference>
<keyword evidence="9" id="KW-1133">Transmembrane helix</keyword>
<name>A0ABR1E472_NECAM</name>
<feature type="domain" description="C2H2-type" evidence="10">
    <location>
        <begin position="193"/>
        <end position="220"/>
    </location>
</feature>
<keyword evidence="5" id="KW-0862">Zinc</keyword>
<keyword evidence="4 7" id="KW-0863">Zinc-finger</keyword>
<keyword evidence="9" id="KW-0472">Membrane</keyword>
<dbReference type="SUPFAM" id="SSF57667">
    <property type="entry name" value="beta-beta-alpha zinc fingers"/>
    <property type="match status" value="2"/>
</dbReference>
<keyword evidence="12" id="KW-1185">Reference proteome</keyword>
<dbReference type="PANTHER" id="PTHR24394">
    <property type="entry name" value="ZINC FINGER PROTEIN"/>
    <property type="match status" value="1"/>
</dbReference>
<sequence>MSYDLPTKAAFFSDELRAVLDFFGVRLDVAYAGNRFFEVTLQFRCGTVHKLYLDFASLLVRRSMLNVLSSVMNPALYQAFSSRLNHRFISSSYGSRLGNERIGIVMLSHISSYGDDRFPRGAAKGVNRSRVIPLPYTANHGSDVNPPKRRRTTVASLLGEAEYFVCKQCFKSFNRRSNMTRHMDRIHCERVVFNCPYCPAVYKHAFHFADHLRSHEDDPQFACESCEKKFTSRNQLRAHKRRNCLEPPSKKHPCVSRRRAQYDPQPDACSSDAGWKMDSVQQFSRSDFNNTFAHVLSSGNNSLMGMSLTGALPLETFPSISNGCPVECLTTLTAYKDNKLNTVVMLRPADVNVFTGYTSMNVDSLVCATSAGNCGAIVPLFLHYSGINQDYYIGWQPEAQSPYSVQYSGNPLCYLWLNSSYVTALNTTISSIILNSTTANFNASVSTTPNPSSQNLTTTGFSPATTSQPITVNTTTTLLNGSTTTSSNSTIGTTSAYVTTTSPFVASNDTIPSTPTYDHHGEKKKRSTSNFWPLVLAGVVGLGVLVITILALSTLSIIRSGRRAIRPQKTSNSPPPPYPYTQDTSSDLPPAPVSSMPAPQPLSVNAAADLPLAPSGYT</sequence>
<dbReference type="EMBL" id="JAVFWL010000005">
    <property type="protein sequence ID" value="KAK6757490.1"/>
    <property type="molecule type" value="Genomic_DNA"/>
</dbReference>
<keyword evidence="2" id="KW-0479">Metal-binding</keyword>
<dbReference type="InterPro" id="IPR036236">
    <property type="entry name" value="Znf_C2H2_sf"/>
</dbReference>
<evidence type="ECO:0000313" key="12">
    <source>
        <dbReference type="Proteomes" id="UP001303046"/>
    </source>
</evidence>
<protein>
    <recommendedName>
        <fullName evidence="10">C2H2-type domain-containing protein</fullName>
    </recommendedName>
</protein>
<feature type="region of interest" description="Disordered" evidence="8">
    <location>
        <begin position="566"/>
        <end position="618"/>
    </location>
</feature>
<evidence type="ECO:0000256" key="3">
    <source>
        <dbReference type="ARBA" id="ARBA00022737"/>
    </source>
</evidence>
<evidence type="ECO:0000256" key="5">
    <source>
        <dbReference type="ARBA" id="ARBA00022833"/>
    </source>
</evidence>
<evidence type="ECO:0000256" key="6">
    <source>
        <dbReference type="ARBA" id="ARBA00023242"/>
    </source>
</evidence>
<dbReference type="PROSITE" id="PS00028">
    <property type="entry name" value="ZINC_FINGER_C2H2_1"/>
    <property type="match status" value="1"/>
</dbReference>
<keyword evidence="3" id="KW-0677">Repeat</keyword>
<dbReference type="Pfam" id="PF12874">
    <property type="entry name" value="zf-met"/>
    <property type="match status" value="1"/>
</dbReference>
<evidence type="ECO:0000313" key="11">
    <source>
        <dbReference type="EMBL" id="KAK6757490.1"/>
    </source>
</evidence>
<evidence type="ECO:0000256" key="4">
    <source>
        <dbReference type="ARBA" id="ARBA00022771"/>
    </source>
</evidence>
<dbReference type="SMART" id="SM00355">
    <property type="entry name" value="ZnF_C2H2"/>
    <property type="match status" value="3"/>
</dbReference>
<dbReference type="Pfam" id="PF00096">
    <property type="entry name" value="zf-C2H2"/>
    <property type="match status" value="2"/>
</dbReference>
<dbReference type="PROSITE" id="PS50157">
    <property type="entry name" value="ZINC_FINGER_C2H2_2"/>
    <property type="match status" value="3"/>
</dbReference>
<organism evidence="11 12">
    <name type="scientific">Necator americanus</name>
    <name type="common">Human hookworm</name>
    <dbReference type="NCBI Taxonomy" id="51031"/>
    <lineage>
        <taxon>Eukaryota</taxon>
        <taxon>Metazoa</taxon>
        <taxon>Ecdysozoa</taxon>
        <taxon>Nematoda</taxon>
        <taxon>Chromadorea</taxon>
        <taxon>Rhabditida</taxon>
        <taxon>Rhabditina</taxon>
        <taxon>Rhabditomorpha</taxon>
        <taxon>Strongyloidea</taxon>
        <taxon>Ancylostomatidae</taxon>
        <taxon>Bunostominae</taxon>
        <taxon>Necator</taxon>
    </lineage>
</organism>
<evidence type="ECO:0000259" key="10">
    <source>
        <dbReference type="PROSITE" id="PS50157"/>
    </source>
</evidence>
<reference evidence="11 12" key="1">
    <citation type="submission" date="2023-08" db="EMBL/GenBank/DDBJ databases">
        <title>A Necator americanus chromosomal reference genome.</title>
        <authorList>
            <person name="Ilik V."/>
            <person name="Petrzelkova K.J."/>
            <person name="Pardy F."/>
            <person name="Fuh T."/>
            <person name="Niatou-Singa F.S."/>
            <person name="Gouil Q."/>
            <person name="Baker L."/>
            <person name="Ritchie M.E."/>
            <person name="Jex A.R."/>
            <person name="Gazzola D."/>
            <person name="Li H."/>
            <person name="Toshio Fujiwara R."/>
            <person name="Zhan B."/>
            <person name="Aroian R.V."/>
            <person name="Pafco B."/>
            <person name="Schwarz E.M."/>
        </authorList>
    </citation>
    <scope>NUCLEOTIDE SEQUENCE [LARGE SCALE GENOMIC DNA]</scope>
    <source>
        <strain evidence="11 12">Aroian</strain>
        <tissue evidence="11">Whole animal</tissue>
    </source>
</reference>
<comment type="subcellular location">
    <subcellularLocation>
        <location evidence="1">Nucleus</location>
    </subcellularLocation>
</comment>
<accession>A0ABR1E472</accession>
<dbReference type="Proteomes" id="UP001303046">
    <property type="component" value="Unassembled WGS sequence"/>
</dbReference>
<evidence type="ECO:0000256" key="8">
    <source>
        <dbReference type="SAM" id="MobiDB-lite"/>
    </source>
</evidence>
<feature type="domain" description="C2H2-type" evidence="10">
    <location>
        <begin position="221"/>
        <end position="248"/>
    </location>
</feature>
<feature type="transmembrane region" description="Helical" evidence="9">
    <location>
        <begin position="531"/>
        <end position="558"/>
    </location>
</feature>
<keyword evidence="6" id="KW-0539">Nucleus</keyword>
<dbReference type="InterPro" id="IPR013087">
    <property type="entry name" value="Znf_C2H2_type"/>
</dbReference>